<organism evidence="1 2">
    <name type="scientific">Aspergillus fumigatus (strain CBS 144.89 / FGSC A1163 / CEA10)</name>
    <name type="common">Neosartorya fumigata</name>
    <dbReference type="NCBI Taxonomy" id="451804"/>
    <lineage>
        <taxon>Eukaryota</taxon>
        <taxon>Fungi</taxon>
        <taxon>Dikarya</taxon>
        <taxon>Ascomycota</taxon>
        <taxon>Pezizomycotina</taxon>
        <taxon>Eurotiomycetes</taxon>
        <taxon>Eurotiomycetidae</taxon>
        <taxon>Eurotiales</taxon>
        <taxon>Aspergillaceae</taxon>
        <taxon>Aspergillus</taxon>
        <taxon>Aspergillus subgen. Fumigati</taxon>
    </lineage>
</organism>
<keyword evidence="2" id="KW-1185">Reference proteome</keyword>
<dbReference type="AlphaFoldDB" id="B0Y2H7"/>
<dbReference type="EMBL" id="DS499597">
    <property type="protein sequence ID" value="EDP52148.1"/>
    <property type="molecule type" value="Genomic_DNA"/>
</dbReference>
<evidence type="ECO:0000313" key="1">
    <source>
        <dbReference type="EMBL" id="EDP52148.1"/>
    </source>
</evidence>
<evidence type="ECO:0000313" key="2">
    <source>
        <dbReference type="Proteomes" id="UP000001699"/>
    </source>
</evidence>
<accession>B0Y2H7</accession>
<proteinExistence type="predicted"/>
<dbReference type="VEuPathDB" id="FungiDB:AFUB_061850"/>
<reference evidence="1 2" key="1">
    <citation type="journal article" date="2008" name="PLoS Genet.">
        <title>Genomic islands in the pathogenic filamentous fungus Aspergillus fumigatus.</title>
        <authorList>
            <person name="Fedorova N.D."/>
            <person name="Khaldi N."/>
            <person name="Joardar V.S."/>
            <person name="Maiti R."/>
            <person name="Amedeo P."/>
            <person name="Anderson M.J."/>
            <person name="Crabtree J."/>
            <person name="Silva J.C."/>
            <person name="Badger J.H."/>
            <person name="Albarraq A."/>
            <person name="Angiuoli S."/>
            <person name="Bussey H."/>
            <person name="Bowyer P."/>
            <person name="Cotty P.J."/>
            <person name="Dyer P.S."/>
            <person name="Egan A."/>
            <person name="Galens K."/>
            <person name="Fraser-Liggett C.M."/>
            <person name="Haas B.J."/>
            <person name="Inman J.M."/>
            <person name="Kent R."/>
            <person name="Lemieux S."/>
            <person name="Malavazi I."/>
            <person name="Orvis J."/>
            <person name="Roemer T."/>
            <person name="Ronning C.M."/>
            <person name="Sundaram J.P."/>
            <person name="Sutton G."/>
            <person name="Turner G."/>
            <person name="Venter J.C."/>
            <person name="White O.R."/>
            <person name="Whitty B.R."/>
            <person name="Youngman P."/>
            <person name="Wolfe K.H."/>
            <person name="Goldman G.H."/>
            <person name="Wortman J.R."/>
            <person name="Jiang B."/>
            <person name="Denning D.W."/>
            <person name="Nierman W.C."/>
        </authorList>
    </citation>
    <scope>NUCLEOTIDE SEQUENCE [LARGE SCALE GENOMIC DNA]</scope>
    <source>
        <strain evidence="2">CBS 144.89 / FGSC A1163 / CEA10</strain>
    </source>
</reference>
<dbReference type="Proteomes" id="UP000001699">
    <property type="component" value="Unassembled WGS sequence"/>
</dbReference>
<protein>
    <submittedName>
        <fullName evidence="1">Uncharacterized protein</fullName>
    </submittedName>
</protein>
<name>B0Y2H7_ASPFC</name>
<gene>
    <name evidence="1" type="ORF">AFUB_061850</name>
</gene>
<dbReference type="HOGENOM" id="CLU_2145290_0_0_1"/>
<sequence length="112" mass="12126">MNLDGMSRIFEGRCSCLEWIASVVPSAAPSQQKRTDSNGSVFGDAVRRELPSHQGPGILLLNGITSRAYDGLRQCTGGVCVSYWQRSPSEFTLWLTGAESSVGACGGKWRTR</sequence>